<name>H1S4S0_9BURK</name>
<comment type="caution">
    <text evidence="14">The sequence shown here is derived from an EMBL/GenBank/DDBJ whole genome shotgun (WGS) entry which is preliminary data.</text>
</comment>
<dbReference type="EMBL" id="AHJE01000032">
    <property type="protein sequence ID" value="EHP42518.1"/>
    <property type="molecule type" value="Genomic_DNA"/>
</dbReference>
<feature type="binding site" evidence="12">
    <location>
        <position position="121"/>
    </location>
    <ligand>
        <name>NAD(+)</name>
        <dbReference type="ChEBI" id="CHEBI:57540"/>
    </ligand>
</feature>
<feature type="binding site" evidence="12">
    <location>
        <position position="30"/>
    </location>
    <ligand>
        <name>NAD(+)</name>
        <dbReference type="ChEBI" id="CHEBI:57540"/>
    </ligand>
</feature>
<dbReference type="SUPFAM" id="SSF51735">
    <property type="entry name" value="NAD(P)-binding Rossmann-fold domains"/>
    <property type="match status" value="1"/>
</dbReference>
<keyword evidence="6" id="KW-0418">Kinase</keyword>
<dbReference type="GO" id="GO:0016773">
    <property type="term" value="F:phosphotransferase activity, alcohol group as acceptor"/>
    <property type="evidence" value="ECO:0007669"/>
    <property type="project" value="InterPro"/>
</dbReference>
<evidence type="ECO:0000313" key="14">
    <source>
        <dbReference type="EMBL" id="EHP42518.1"/>
    </source>
</evidence>
<evidence type="ECO:0000259" key="13">
    <source>
        <dbReference type="SMART" id="SM00984"/>
    </source>
</evidence>
<feature type="binding site" evidence="11">
    <location>
        <begin position="260"/>
        <end position="264"/>
    </location>
    <ligand>
        <name>substrate</name>
    </ligand>
</feature>
<dbReference type="NCBIfam" id="TIGR03026">
    <property type="entry name" value="NDP-sugDHase"/>
    <property type="match status" value="1"/>
</dbReference>
<dbReference type="GO" id="GO:0016779">
    <property type="term" value="F:nucleotidyltransferase activity"/>
    <property type="evidence" value="ECO:0007669"/>
    <property type="project" value="InterPro"/>
</dbReference>
<dbReference type="InterPro" id="IPR008927">
    <property type="entry name" value="6-PGluconate_DH-like_C_sf"/>
</dbReference>
<dbReference type="GO" id="GO:0016301">
    <property type="term" value="F:kinase activity"/>
    <property type="evidence" value="ECO:0007669"/>
    <property type="project" value="UniProtKB-KW"/>
</dbReference>
<dbReference type="Gene3D" id="3.40.50.720">
    <property type="entry name" value="NAD(P)-binding Rossmann-like Domain"/>
    <property type="match status" value="2"/>
</dbReference>
<dbReference type="PIRSF" id="PIRSF000124">
    <property type="entry name" value="UDPglc_GDPman_dh"/>
    <property type="match status" value="1"/>
</dbReference>
<dbReference type="InterPro" id="IPR017476">
    <property type="entry name" value="UDP-Glc/GDP-Man"/>
</dbReference>
<evidence type="ECO:0000256" key="7">
    <source>
        <dbReference type="ARBA" id="ARBA00023002"/>
    </source>
</evidence>
<evidence type="ECO:0000256" key="5">
    <source>
        <dbReference type="ARBA" id="ARBA00022679"/>
    </source>
</evidence>
<feature type="domain" description="UDP-glucose/GDP-mannose dehydrogenase C-terminal" evidence="13">
    <location>
        <begin position="325"/>
        <end position="437"/>
    </location>
</feature>
<organism evidence="14 15">
    <name type="scientific">Cupriavidus basilensis OR16</name>
    <dbReference type="NCBI Taxonomy" id="1127483"/>
    <lineage>
        <taxon>Bacteria</taxon>
        <taxon>Pseudomonadati</taxon>
        <taxon>Pseudomonadota</taxon>
        <taxon>Betaproteobacteria</taxon>
        <taxon>Burkholderiales</taxon>
        <taxon>Burkholderiaceae</taxon>
        <taxon>Cupriavidus</taxon>
    </lineage>
</organism>
<feature type="binding site" evidence="11">
    <location>
        <position position="268"/>
    </location>
    <ligand>
        <name>substrate</name>
    </ligand>
</feature>
<evidence type="ECO:0000256" key="10">
    <source>
        <dbReference type="PIRSR" id="PIRSR500134-1"/>
    </source>
</evidence>
<feature type="binding site" evidence="12">
    <location>
        <position position="35"/>
    </location>
    <ligand>
        <name>NAD(+)</name>
        <dbReference type="ChEBI" id="CHEBI:57540"/>
    </ligand>
</feature>
<evidence type="ECO:0000256" key="3">
    <source>
        <dbReference type="ARBA" id="ARBA00012954"/>
    </source>
</evidence>
<feature type="binding site" evidence="12">
    <location>
        <position position="159"/>
    </location>
    <ligand>
        <name>NAD(+)</name>
        <dbReference type="ChEBI" id="CHEBI:57540"/>
    </ligand>
</feature>
<dbReference type="OrthoDB" id="9803238at2"/>
<dbReference type="Gene3D" id="1.20.5.100">
    <property type="entry name" value="Cytochrome c1, transmembrane anchor, C-terminal"/>
    <property type="match status" value="1"/>
</dbReference>
<dbReference type="PANTHER" id="PTHR43750">
    <property type="entry name" value="UDP-GLUCOSE 6-DEHYDROGENASE TUAD"/>
    <property type="match status" value="1"/>
</dbReference>
<feature type="active site" description="Nucleophile" evidence="10">
    <location>
        <position position="271"/>
    </location>
</feature>
<sequence length="740" mass="80228">MKVTIIGSGYVGLVTGACLAELGNDVFCLDVDERKIALLNAGGVPIYEPGLKELILRNREAGRLTFSTDVAASVEHADVQFIAVGTPPDEDGSADLQYVLAAARNIGKYMTGFKVVVDKSTVPVGTGDRVAEAIREELAARGLEDLQFSVVSNPEFLKEGAAVEDFMRPDRIVLGCNADVAGRHAKAIMRQLYAPFNRNHERTFYMDVRSAEFTKYAANSMLATRISFMNELANLADEVGADIELVRMGIGSDPRIGYSFLYAGAGYGGSCFPKDVQALMRTASAHGKPMRVLEAVEAVNDAQKQVLADKVVRRFGEDLTGRTFAIWGLAFKPNTDDMREAPSRVLAQALVSRGASLRVHDPISMPEAKHALAIDLAAIDGGFARVHFSDAQMDTLDGADALVIVTEWKVFRSPDFNQIKRRLKAPVIFDGRNLYEPEAMQDAGTDMMLDRYWFGDVERISPEAPVPVVQIKRSDERLGGAANVARNAAALGAQVGMLGVVGDDEPGRTLETLLSASHVQPYLHRDPSVNTTIKLRVVAHQQQLLRVDFENAPGHEVLAAVQDRFLALVKEYKVLVLSDYGKGGLAHVGRMVEAGRAAGCLVLVDPKGDDYSRYRGATLITPNRAEMRHVVGAWKTESDLTIRAQNLRRELHLEALLLTRSEEGMTLYTEAEVLHVSAQAREVYDVSGAGDTVIATLATMLGAGVPLKEAVQHANRAGSIVVGKLGTAVVTYPELFGTPA</sequence>
<keyword evidence="8 12" id="KW-0520">NAD</keyword>
<evidence type="ECO:0000256" key="4">
    <source>
        <dbReference type="ARBA" id="ARBA00015132"/>
    </source>
</evidence>
<dbReference type="InterPro" id="IPR036220">
    <property type="entry name" value="UDP-Glc/GDP-Man_DH_C_sf"/>
</dbReference>
<dbReference type="AlphaFoldDB" id="H1S4S0"/>
<comment type="pathway">
    <text evidence="1">Nucleotide-sugar biosynthesis; UDP-alpha-D-glucuronate biosynthesis; UDP-alpha-D-glucuronate from UDP-alpha-D-glucose: step 1/1.</text>
</comment>
<dbReference type="UniPathway" id="UPA00038">
    <property type="reaction ID" value="UER00491"/>
</dbReference>
<comment type="similarity">
    <text evidence="2">Belongs to the UDP-glucose/GDP-mannose dehydrogenase family.</text>
</comment>
<dbReference type="NCBIfam" id="TIGR02198">
    <property type="entry name" value="rfaE_dom_I"/>
    <property type="match status" value="1"/>
</dbReference>
<dbReference type="InterPro" id="IPR001732">
    <property type="entry name" value="UDP-Glc/GDP-Man_DH_N"/>
</dbReference>
<reference evidence="14 15" key="1">
    <citation type="journal article" date="2012" name="J. Bacteriol.">
        <title>De Novo Genome Project of Cupriavidus basilensis OR16.</title>
        <authorList>
            <person name="Cserhati M."/>
            <person name="Kriszt B."/>
            <person name="Szoboszlay S."/>
            <person name="Toth A."/>
            <person name="Szabo I."/>
            <person name="Tancsics A."/>
            <person name="Nagy I."/>
            <person name="Horvath B."/>
            <person name="Nagy I."/>
            <person name="Kukolya J."/>
        </authorList>
    </citation>
    <scope>NUCLEOTIDE SEQUENCE [LARGE SCALE GENOMIC DNA]</scope>
    <source>
        <strain evidence="14 15">OR16</strain>
    </source>
</reference>
<accession>H1S4S0</accession>
<dbReference type="GO" id="GO:0006065">
    <property type="term" value="P:UDP-glucuronate biosynthetic process"/>
    <property type="evidence" value="ECO:0007669"/>
    <property type="project" value="UniProtKB-UniPathway"/>
</dbReference>
<feature type="binding site" evidence="11">
    <location>
        <position position="332"/>
    </location>
    <ligand>
        <name>substrate</name>
    </ligand>
</feature>
<feature type="binding site" evidence="12">
    <location>
        <position position="274"/>
    </location>
    <ligand>
        <name>NAD(+)</name>
        <dbReference type="ChEBI" id="CHEBI:57540"/>
    </ligand>
</feature>
<evidence type="ECO:0000256" key="1">
    <source>
        <dbReference type="ARBA" id="ARBA00004701"/>
    </source>
</evidence>
<dbReference type="SUPFAM" id="SSF53613">
    <property type="entry name" value="Ribokinase-like"/>
    <property type="match status" value="1"/>
</dbReference>
<comment type="catalytic activity">
    <reaction evidence="9">
        <text>UDP-alpha-D-glucose + 2 NAD(+) + H2O = UDP-alpha-D-glucuronate + 2 NADH + 3 H(+)</text>
        <dbReference type="Rhea" id="RHEA:23596"/>
        <dbReference type="ChEBI" id="CHEBI:15377"/>
        <dbReference type="ChEBI" id="CHEBI:15378"/>
        <dbReference type="ChEBI" id="CHEBI:57540"/>
        <dbReference type="ChEBI" id="CHEBI:57945"/>
        <dbReference type="ChEBI" id="CHEBI:58052"/>
        <dbReference type="ChEBI" id="CHEBI:58885"/>
        <dbReference type="EC" id="1.1.1.22"/>
    </reaction>
</comment>
<dbReference type="PATRIC" id="fig|1127483.3.peg.2811"/>
<dbReference type="GO" id="GO:0003979">
    <property type="term" value="F:UDP-glucose 6-dehydrogenase activity"/>
    <property type="evidence" value="ECO:0007669"/>
    <property type="project" value="UniProtKB-EC"/>
</dbReference>
<dbReference type="Pfam" id="PF00294">
    <property type="entry name" value="PfkB"/>
    <property type="match status" value="1"/>
</dbReference>
<protein>
    <recommendedName>
        <fullName evidence="4">UDP-glucose 6-dehydrogenase</fullName>
        <ecNumber evidence="3">1.1.1.22</ecNumber>
    </recommendedName>
</protein>
<dbReference type="GO" id="GO:0000271">
    <property type="term" value="P:polysaccharide biosynthetic process"/>
    <property type="evidence" value="ECO:0007669"/>
    <property type="project" value="InterPro"/>
</dbReference>
<dbReference type="GO" id="GO:0051287">
    <property type="term" value="F:NAD binding"/>
    <property type="evidence" value="ECO:0007669"/>
    <property type="project" value="InterPro"/>
</dbReference>
<dbReference type="PIRSF" id="PIRSF500134">
    <property type="entry name" value="UDPglc_DH_bac"/>
    <property type="match status" value="1"/>
</dbReference>
<dbReference type="InterPro" id="IPR028357">
    <property type="entry name" value="UDPglc_DH_bac"/>
</dbReference>
<dbReference type="Pfam" id="PF03720">
    <property type="entry name" value="UDPG_MGDP_dh_C"/>
    <property type="match status" value="1"/>
</dbReference>
<feature type="binding site" evidence="11">
    <location>
        <position position="215"/>
    </location>
    <ligand>
        <name>substrate</name>
    </ligand>
</feature>
<dbReference type="InterPro" id="IPR011913">
    <property type="entry name" value="RfaE_dom_I"/>
</dbReference>
<dbReference type="Pfam" id="PF00984">
    <property type="entry name" value="UDPG_MGDP_dh"/>
    <property type="match status" value="1"/>
</dbReference>
<dbReference type="SMART" id="SM00984">
    <property type="entry name" value="UDPG_MGDP_dh_C"/>
    <property type="match status" value="1"/>
</dbReference>
<dbReference type="Gene3D" id="3.40.1190.20">
    <property type="match status" value="1"/>
</dbReference>
<keyword evidence="5" id="KW-0808">Transferase</keyword>
<evidence type="ECO:0000256" key="8">
    <source>
        <dbReference type="ARBA" id="ARBA00023027"/>
    </source>
</evidence>
<feature type="binding site" evidence="11">
    <location>
        <begin position="156"/>
        <end position="159"/>
    </location>
    <ligand>
        <name>substrate</name>
    </ligand>
</feature>
<dbReference type="FunFam" id="3.40.1190.20:FF:000002">
    <property type="entry name" value="Bifunctional protein HldE"/>
    <property type="match status" value="1"/>
</dbReference>
<dbReference type="CDD" id="cd01172">
    <property type="entry name" value="RfaE_like"/>
    <property type="match status" value="1"/>
</dbReference>
<proteinExistence type="inferred from homology"/>
<evidence type="ECO:0000256" key="2">
    <source>
        <dbReference type="ARBA" id="ARBA00006601"/>
    </source>
</evidence>
<feature type="binding site" evidence="12">
    <location>
        <position position="339"/>
    </location>
    <ligand>
        <name>NAD(+)</name>
        <dbReference type="ChEBI" id="CHEBI:57540"/>
    </ligand>
</feature>
<dbReference type="InterPro" id="IPR029056">
    <property type="entry name" value="Ribokinase-like"/>
</dbReference>
<dbReference type="SUPFAM" id="SSF52413">
    <property type="entry name" value="UDP-glucose/GDP-mannose dehydrogenase C-terminal domain"/>
    <property type="match status" value="1"/>
</dbReference>
<feature type="binding site" evidence="12">
    <location>
        <position position="86"/>
    </location>
    <ligand>
        <name>NAD(+)</name>
        <dbReference type="ChEBI" id="CHEBI:57540"/>
    </ligand>
</feature>
<dbReference type="Pfam" id="PF03721">
    <property type="entry name" value="UDPG_MGDP_dh_N"/>
    <property type="match status" value="1"/>
</dbReference>
<dbReference type="InterPro" id="IPR014027">
    <property type="entry name" value="UDP-Glc/GDP-Man_DH_C"/>
</dbReference>
<evidence type="ECO:0000256" key="11">
    <source>
        <dbReference type="PIRSR" id="PIRSR500134-2"/>
    </source>
</evidence>
<dbReference type="PROSITE" id="PS51257">
    <property type="entry name" value="PROKAR_LIPOPROTEIN"/>
    <property type="match status" value="1"/>
</dbReference>
<dbReference type="EC" id="1.1.1.22" evidence="3"/>
<dbReference type="InterPro" id="IPR011611">
    <property type="entry name" value="PfkB_dom"/>
</dbReference>
<evidence type="ECO:0000256" key="12">
    <source>
        <dbReference type="PIRSR" id="PIRSR500134-3"/>
    </source>
</evidence>
<dbReference type="PANTHER" id="PTHR43750:SF3">
    <property type="entry name" value="UDP-GLUCOSE 6-DEHYDROGENASE TUAD"/>
    <property type="match status" value="1"/>
</dbReference>
<dbReference type="InterPro" id="IPR014026">
    <property type="entry name" value="UDP-Glc/GDP-Man_DH_dimer"/>
</dbReference>
<dbReference type="Proteomes" id="UP000005808">
    <property type="component" value="Unassembled WGS sequence"/>
</dbReference>
<dbReference type="InterPro" id="IPR036291">
    <property type="entry name" value="NAD(P)-bd_dom_sf"/>
</dbReference>
<dbReference type="SUPFAM" id="SSF48179">
    <property type="entry name" value="6-phosphogluconate dehydrogenase C-terminal domain-like"/>
    <property type="match status" value="1"/>
</dbReference>
<dbReference type="RefSeq" id="WP_006158407.1">
    <property type="nucleotide sequence ID" value="NZ_AHJE01000032.1"/>
</dbReference>
<evidence type="ECO:0000256" key="6">
    <source>
        <dbReference type="ARBA" id="ARBA00022777"/>
    </source>
</evidence>
<evidence type="ECO:0000313" key="15">
    <source>
        <dbReference type="Proteomes" id="UP000005808"/>
    </source>
</evidence>
<gene>
    <name evidence="14" type="ORF">OR16_14039</name>
</gene>
<keyword evidence="7" id="KW-0560">Oxidoreductase</keyword>
<evidence type="ECO:0000256" key="9">
    <source>
        <dbReference type="ARBA" id="ARBA00047473"/>
    </source>
</evidence>